<dbReference type="PANTHER" id="PTHR43047">
    <property type="entry name" value="TWO-COMPONENT HISTIDINE PROTEIN KINASE"/>
    <property type="match status" value="1"/>
</dbReference>
<accession>A0A177NQ39</accession>
<dbReference type="EMBL" id="LUUK01000151">
    <property type="protein sequence ID" value="OAI19962.1"/>
    <property type="molecule type" value="Genomic_DNA"/>
</dbReference>
<evidence type="ECO:0000256" key="1">
    <source>
        <dbReference type="ARBA" id="ARBA00000085"/>
    </source>
</evidence>
<evidence type="ECO:0000256" key="10">
    <source>
        <dbReference type="ARBA" id="ARBA00022989"/>
    </source>
</evidence>
<dbReference type="InterPro" id="IPR013655">
    <property type="entry name" value="PAS_fold_3"/>
</dbReference>
<dbReference type="SUPFAM" id="SSF52172">
    <property type="entry name" value="CheY-like"/>
    <property type="match status" value="1"/>
</dbReference>
<feature type="transmembrane region" description="Helical" evidence="14">
    <location>
        <begin position="12"/>
        <end position="30"/>
    </location>
</feature>
<dbReference type="InterPro" id="IPR003661">
    <property type="entry name" value="HisK_dim/P_dom"/>
</dbReference>
<dbReference type="Pfam" id="PF00072">
    <property type="entry name" value="Response_reg"/>
    <property type="match status" value="1"/>
</dbReference>
<dbReference type="Gene3D" id="3.30.450.20">
    <property type="entry name" value="PAS domain"/>
    <property type="match status" value="7"/>
</dbReference>
<sequence>MNVTRGLFFRLIWGIVLIDILAVSVTAIALRHSYTAYRQRAEVATENLASVIAQTIESTIDQVDLGLQLAAERIEQQLATGHPDSAGLSAHMAWLQTKLPWVIGLRATDARGTVAFGTDIPKESPPSMADRRYFTELRDRPELGLFINQPVMSRINRTWVINFARRLRMPNGDFAGVVFANISLDNFNKMLSRVDVGRRGAINLRDADLRLIARLPFSGDIASTIGRQDISEEFKNQLAKDSRQGTFHSPLSFDGMARIVSFRRVNFYPLYVSVGLAEIDYLAEWYNEVWQIAGLVCLFIAISWIGAWLIVRAWRQQQRIIERLAAEEEKFHIVADYPYDWEYWLNENGTLNYMSPSCKRITGYPPEHFMEDPVRLHDVVHADDRESYHLHRHDAGHARPAELDFRIVRRDGEIRWISHCCQAAFSRDGRYIGHRVSNRDITDRRLFEHEINRLAQAADQNPVGILITERNGTAIYTNAAYTRITGYRFGEIYGKSHRELIASEMTEAEFADSLKTVKAGRLWQAELVNRHKNGEARWEQIIASPIFDSEFKVANFLYLRTDISEQKTLRQQLQLLNDAMDQVGETVFLMAENAADFLYVNQSATSVLGYSREEMLGHVTVFDIDPNWSPARLTEFWPRLRNERRIRFETRHLTKDGLSIPVEITANFVEYAGQGYNLAICRDISERQRNEDELRRLNRELQAIGSCNQILLRADTEQTLLDEVCRIVCEQAGYRMTWVGFLMRDAEQTVQPVAWAGAELGYLRNAKLSWGDNERGQGPCGLAVRSGQVVYIEDIAGDPLMATWRQACLRRDYRSCIALPLKDTGNVVFGIVLIYADRVGSITSAEIRLLGELANDLAFGISVLRARSERQQIESKLHDSEERLRLTLEATQIGIWDWDIENDLWYASPAYFTMLGYQPETGPGDRQEWIARLHPDDRARVLGKIESVLIDGFLEYQYEARLRHADGQYRWQQVRGFGIRRDSHGKVTRVLGTRMDIHERKLAEQAMRESEAKYRRIVDTATEGIWVVGPDGLTNFVNGRMAELVGYRAEELNGRPMSDFMPAEDADDHLEKLRRRRAGITENYERRFLTRRGQFIWAQVSAAPIFDDDGVFQGSLAMVTDISERKRNEEELRRYKDHLEDTVLQRTAELLEARDAAEAANKAKSVFLANMSHELRTPLNAILGFSGLMRTDAQLTDNQRDNLDIINRSGAHLLNLINDVLEMAKIEAGHLQVEIAPFDLGGLVRDVTELMQVRAEEKGLRLTLDQSSEFPRYIKSDESRLRQILINLINNAIKFTEQGGVTVRLGVKENARHHLIIEVEDSGAGIAPQDRQRLFEPFVQLADSRLPQSGTGLGLAITRQFVEMLHGRIEVDSQPGKGSLFRIELPVELSDTVDIPSQHADKLGPIVGLEPGQPRYRILIVEDQPENQSLLSRLMHTLDLPVKIAENGKQGVELFETWQPDLIWMDRRMPEMDGIEATLRIRRLPGGDKVKIVAVTASAFKEQQREMLDAGMDDFIRKPYRFEEIYDCLARQLGVKYVYLGAPPRNKPIDNEPDLERLAALPAPLRFNLRAAVESLDAARIAAAIGEIAEVAPDLAQTLSRCADYFEYPTILTALDRCTALIRAPNS</sequence>
<dbReference type="GO" id="GO:0006355">
    <property type="term" value="P:regulation of DNA-templated transcription"/>
    <property type="evidence" value="ECO:0007669"/>
    <property type="project" value="InterPro"/>
</dbReference>
<dbReference type="Pfam" id="PF02518">
    <property type="entry name" value="HATPase_c"/>
    <property type="match status" value="1"/>
</dbReference>
<dbReference type="FunFam" id="1.10.287.130:FF:000004">
    <property type="entry name" value="Ethylene receptor 1"/>
    <property type="match status" value="1"/>
</dbReference>
<dbReference type="InterPro" id="IPR003018">
    <property type="entry name" value="GAF"/>
</dbReference>
<evidence type="ECO:0000259" key="18">
    <source>
        <dbReference type="PROSITE" id="PS50113"/>
    </source>
</evidence>
<dbReference type="Pfam" id="PF00989">
    <property type="entry name" value="PAS"/>
    <property type="match status" value="1"/>
</dbReference>
<evidence type="ECO:0000256" key="13">
    <source>
        <dbReference type="PROSITE-ProRule" id="PRU00169"/>
    </source>
</evidence>
<feature type="domain" description="Histidine kinase" evidence="15">
    <location>
        <begin position="1170"/>
        <end position="1389"/>
    </location>
</feature>
<feature type="domain" description="PAC" evidence="18">
    <location>
        <begin position="521"/>
        <end position="575"/>
    </location>
</feature>
<feature type="domain" description="PAS" evidence="17">
    <location>
        <begin position="1010"/>
        <end position="1075"/>
    </location>
</feature>
<dbReference type="InterPro" id="IPR036097">
    <property type="entry name" value="HisK_dim/P_sf"/>
</dbReference>
<dbReference type="InterPro" id="IPR004358">
    <property type="entry name" value="Sig_transdc_His_kin-like_C"/>
</dbReference>
<dbReference type="FunFam" id="3.30.565.10:FF:000010">
    <property type="entry name" value="Sensor histidine kinase RcsC"/>
    <property type="match status" value="1"/>
</dbReference>
<organism evidence="19 20">
    <name type="scientific">Methylomonas koyamae</name>
    <dbReference type="NCBI Taxonomy" id="702114"/>
    <lineage>
        <taxon>Bacteria</taxon>
        <taxon>Pseudomonadati</taxon>
        <taxon>Pseudomonadota</taxon>
        <taxon>Gammaproteobacteria</taxon>
        <taxon>Methylococcales</taxon>
        <taxon>Methylococcaceae</taxon>
        <taxon>Methylomonas</taxon>
    </lineage>
</organism>
<dbReference type="SUPFAM" id="SSF55781">
    <property type="entry name" value="GAF domain-like"/>
    <property type="match status" value="1"/>
</dbReference>
<keyword evidence="9" id="KW-0067">ATP-binding</keyword>
<dbReference type="Gene3D" id="3.30.565.10">
    <property type="entry name" value="Histidine kinase-like ATPase, C-terminal domain"/>
    <property type="match status" value="1"/>
</dbReference>
<evidence type="ECO:0000256" key="2">
    <source>
        <dbReference type="ARBA" id="ARBA00004370"/>
    </source>
</evidence>
<dbReference type="InterPro" id="IPR011006">
    <property type="entry name" value="CheY-like_superfamily"/>
</dbReference>
<evidence type="ECO:0000313" key="19">
    <source>
        <dbReference type="EMBL" id="OAI19962.1"/>
    </source>
</evidence>
<proteinExistence type="predicted"/>
<dbReference type="Pfam" id="PF08447">
    <property type="entry name" value="PAS_3"/>
    <property type="match status" value="2"/>
</dbReference>
<dbReference type="CDD" id="cd16922">
    <property type="entry name" value="HATPase_EvgS-ArcB-TorS-like"/>
    <property type="match status" value="1"/>
</dbReference>
<dbReference type="GO" id="GO:0005524">
    <property type="term" value="F:ATP binding"/>
    <property type="evidence" value="ECO:0007669"/>
    <property type="project" value="UniProtKB-KW"/>
</dbReference>
<dbReference type="GO" id="GO:0000155">
    <property type="term" value="F:phosphorelay sensor kinase activity"/>
    <property type="evidence" value="ECO:0007669"/>
    <property type="project" value="InterPro"/>
</dbReference>
<dbReference type="SMART" id="SM00091">
    <property type="entry name" value="PAS"/>
    <property type="match status" value="5"/>
</dbReference>
<dbReference type="SUPFAM" id="SSF55874">
    <property type="entry name" value="ATPase domain of HSP90 chaperone/DNA topoisomerase II/histidine kinase"/>
    <property type="match status" value="1"/>
</dbReference>
<protein>
    <recommendedName>
        <fullName evidence="3">histidine kinase</fullName>
        <ecNumber evidence="3">2.7.13.3</ecNumber>
    </recommendedName>
</protein>
<feature type="domain" description="PAC" evidence="18">
    <location>
        <begin position="646"/>
        <end position="696"/>
    </location>
</feature>
<keyword evidence="12 14" id="KW-0472">Membrane</keyword>
<dbReference type="PROSITE" id="PS50112">
    <property type="entry name" value="PAS"/>
    <property type="match status" value="5"/>
</dbReference>
<keyword evidence="7" id="KW-0547">Nucleotide-binding</keyword>
<dbReference type="Gene3D" id="3.40.50.2300">
    <property type="match status" value="1"/>
</dbReference>
<evidence type="ECO:0000256" key="11">
    <source>
        <dbReference type="ARBA" id="ARBA00023012"/>
    </source>
</evidence>
<feature type="domain" description="PAS" evidence="17">
    <location>
        <begin position="345"/>
        <end position="386"/>
    </location>
</feature>
<dbReference type="RefSeq" id="WP_064027517.1">
    <property type="nucleotide sequence ID" value="NZ_LUUK01000151.1"/>
</dbReference>
<comment type="subcellular location">
    <subcellularLocation>
        <location evidence="2">Membrane</location>
    </subcellularLocation>
</comment>
<dbReference type="OrthoDB" id="9792854at2"/>
<feature type="domain" description="Response regulatory" evidence="16">
    <location>
        <begin position="1417"/>
        <end position="1533"/>
    </location>
</feature>
<dbReference type="SUPFAM" id="SSF55785">
    <property type="entry name" value="PYP-like sensor domain (PAS domain)"/>
    <property type="match status" value="5"/>
</dbReference>
<keyword evidence="8" id="KW-0418">Kinase</keyword>
<keyword evidence="11" id="KW-0902">Two-component regulatory system</keyword>
<dbReference type="NCBIfam" id="TIGR00229">
    <property type="entry name" value="sensory_box"/>
    <property type="match status" value="5"/>
</dbReference>
<dbReference type="Proteomes" id="UP000077628">
    <property type="component" value="Unassembled WGS sequence"/>
</dbReference>
<dbReference type="Gene3D" id="2.10.70.100">
    <property type="match status" value="1"/>
</dbReference>
<evidence type="ECO:0000256" key="6">
    <source>
        <dbReference type="ARBA" id="ARBA00022692"/>
    </source>
</evidence>
<dbReference type="CDD" id="cd00130">
    <property type="entry name" value="PAS"/>
    <property type="match status" value="5"/>
</dbReference>
<dbReference type="InterPro" id="IPR000700">
    <property type="entry name" value="PAS-assoc_C"/>
</dbReference>
<dbReference type="Gene3D" id="1.10.287.130">
    <property type="match status" value="1"/>
</dbReference>
<name>A0A177NQ39_9GAMM</name>
<dbReference type="InterPro" id="IPR036890">
    <property type="entry name" value="HATPase_C_sf"/>
</dbReference>
<dbReference type="SMART" id="SM00065">
    <property type="entry name" value="GAF"/>
    <property type="match status" value="1"/>
</dbReference>
<evidence type="ECO:0000256" key="14">
    <source>
        <dbReference type="SAM" id="Phobius"/>
    </source>
</evidence>
<dbReference type="STRING" id="702114.A1355_03165"/>
<dbReference type="EC" id="2.7.13.3" evidence="3"/>
<evidence type="ECO:0000256" key="3">
    <source>
        <dbReference type="ARBA" id="ARBA00012438"/>
    </source>
</evidence>
<dbReference type="CDD" id="cd12915">
    <property type="entry name" value="PDC2_DGC_like"/>
    <property type="match status" value="1"/>
</dbReference>
<dbReference type="Pfam" id="PF13426">
    <property type="entry name" value="PAS_9"/>
    <property type="match status" value="1"/>
</dbReference>
<keyword evidence="20" id="KW-1185">Reference proteome</keyword>
<dbReference type="SUPFAM" id="SSF47384">
    <property type="entry name" value="Homodimeric domain of signal transducing histidine kinase"/>
    <property type="match status" value="1"/>
</dbReference>
<evidence type="ECO:0000259" key="16">
    <source>
        <dbReference type="PROSITE" id="PS50110"/>
    </source>
</evidence>
<dbReference type="PROSITE" id="PS50110">
    <property type="entry name" value="RESPONSE_REGULATORY"/>
    <property type="match status" value="1"/>
</dbReference>
<dbReference type="InterPro" id="IPR005467">
    <property type="entry name" value="His_kinase_dom"/>
</dbReference>
<evidence type="ECO:0000313" key="20">
    <source>
        <dbReference type="Proteomes" id="UP000077628"/>
    </source>
</evidence>
<dbReference type="CDD" id="cd17546">
    <property type="entry name" value="REC_hyHK_CKI1_RcsC-like"/>
    <property type="match status" value="1"/>
</dbReference>
<dbReference type="Pfam" id="PF22588">
    <property type="entry name" value="dCache_1_like"/>
    <property type="match status" value="1"/>
</dbReference>
<feature type="modified residue" description="4-aspartylphosphate" evidence="13">
    <location>
        <position position="1466"/>
    </location>
</feature>
<dbReference type="InterPro" id="IPR029016">
    <property type="entry name" value="GAF-like_dom_sf"/>
</dbReference>
<keyword evidence="6 14" id="KW-0812">Transmembrane</keyword>
<dbReference type="Pfam" id="PF08448">
    <property type="entry name" value="PAS_4"/>
    <property type="match status" value="1"/>
</dbReference>
<feature type="domain" description="PAC" evidence="18">
    <location>
        <begin position="401"/>
        <end position="453"/>
    </location>
</feature>
<keyword evidence="5" id="KW-0808">Transferase</keyword>
<dbReference type="InterPro" id="IPR013767">
    <property type="entry name" value="PAS_fold"/>
</dbReference>
<evidence type="ECO:0000256" key="5">
    <source>
        <dbReference type="ARBA" id="ARBA00022679"/>
    </source>
</evidence>
<comment type="caution">
    <text evidence="19">The sequence shown here is derived from an EMBL/GenBank/DDBJ whole genome shotgun (WGS) entry which is preliminary data.</text>
</comment>
<reference evidence="20" key="1">
    <citation type="submission" date="2016-03" db="EMBL/GenBank/DDBJ databases">
        <authorList>
            <person name="Heylen K."/>
            <person name="De Vos P."/>
            <person name="Vekeman B."/>
        </authorList>
    </citation>
    <scope>NUCLEOTIDE SEQUENCE [LARGE SCALE GENOMIC DNA]</scope>
    <source>
        <strain evidence="20">R-45383</strain>
    </source>
</reference>
<keyword evidence="4 13" id="KW-0597">Phosphoprotein</keyword>
<dbReference type="InterPro" id="IPR000014">
    <property type="entry name" value="PAS"/>
</dbReference>
<evidence type="ECO:0000259" key="15">
    <source>
        <dbReference type="PROSITE" id="PS50109"/>
    </source>
</evidence>
<dbReference type="InterPro" id="IPR054327">
    <property type="entry name" value="His-kinase-like_sensor"/>
</dbReference>
<feature type="domain" description="PAS" evidence="17">
    <location>
        <begin position="450"/>
        <end position="504"/>
    </location>
</feature>
<feature type="domain" description="PAS" evidence="17">
    <location>
        <begin position="572"/>
        <end position="624"/>
    </location>
</feature>
<dbReference type="Pfam" id="PF13185">
    <property type="entry name" value="GAF_2"/>
    <property type="match status" value="1"/>
</dbReference>
<evidence type="ECO:0000256" key="4">
    <source>
        <dbReference type="ARBA" id="ARBA00022553"/>
    </source>
</evidence>
<dbReference type="GO" id="GO:0016020">
    <property type="term" value="C:membrane"/>
    <property type="evidence" value="ECO:0007669"/>
    <property type="project" value="UniProtKB-SubCell"/>
</dbReference>
<dbReference type="SMART" id="SM00388">
    <property type="entry name" value="HisKA"/>
    <property type="match status" value="1"/>
</dbReference>
<evidence type="ECO:0000256" key="12">
    <source>
        <dbReference type="ARBA" id="ARBA00023136"/>
    </source>
</evidence>
<keyword evidence="10 14" id="KW-1133">Transmembrane helix</keyword>
<dbReference type="InterPro" id="IPR003594">
    <property type="entry name" value="HATPase_dom"/>
</dbReference>
<dbReference type="PROSITE" id="PS50109">
    <property type="entry name" value="HIS_KIN"/>
    <property type="match status" value="1"/>
</dbReference>
<dbReference type="InterPro" id="IPR001789">
    <property type="entry name" value="Sig_transdc_resp-reg_receiver"/>
</dbReference>
<feature type="domain" description="PAC" evidence="18">
    <location>
        <begin position="1082"/>
        <end position="1134"/>
    </location>
</feature>
<dbReference type="InterPro" id="IPR001610">
    <property type="entry name" value="PAC"/>
</dbReference>
<evidence type="ECO:0000259" key="17">
    <source>
        <dbReference type="PROSITE" id="PS50112"/>
    </source>
</evidence>
<dbReference type="Pfam" id="PF00512">
    <property type="entry name" value="HisKA"/>
    <property type="match status" value="1"/>
</dbReference>
<dbReference type="SMART" id="SM00086">
    <property type="entry name" value="PAC"/>
    <property type="match status" value="5"/>
</dbReference>
<dbReference type="PROSITE" id="PS50113">
    <property type="entry name" value="PAC"/>
    <property type="match status" value="5"/>
</dbReference>
<dbReference type="InterPro" id="IPR035965">
    <property type="entry name" value="PAS-like_dom_sf"/>
</dbReference>
<dbReference type="SMART" id="SM00448">
    <property type="entry name" value="REC"/>
    <property type="match status" value="1"/>
</dbReference>
<dbReference type="PRINTS" id="PR00344">
    <property type="entry name" value="BCTRLSENSOR"/>
</dbReference>
<dbReference type="SMART" id="SM00387">
    <property type="entry name" value="HATPase_c"/>
    <property type="match status" value="1"/>
</dbReference>
<feature type="domain" description="PAC" evidence="18">
    <location>
        <begin position="956"/>
        <end position="1009"/>
    </location>
</feature>
<gene>
    <name evidence="19" type="ORF">A1355_03165</name>
</gene>
<dbReference type="Gene3D" id="3.30.450.40">
    <property type="match status" value="1"/>
</dbReference>
<dbReference type="CDD" id="cd12914">
    <property type="entry name" value="PDC1_DGC_like"/>
    <property type="match status" value="1"/>
</dbReference>
<feature type="domain" description="PAS" evidence="17">
    <location>
        <begin position="880"/>
        <end position="952"/>
    </location>
</feature>
<evidence type="ECO:0000256" key="8">
    <source>
        <dbReference type="ARBA" id="ARBA00022777"/>
    </source>
</evidence>
<evidence type="ECO:0000256" key="7">
    <source>
        <dbReference type="ARBA" id="ARBA00022741"/>
    </source>
</evidence>
<dbReference type="InterPro" id="IPR013656">
    <property type="entry name" value="PAS_4"/>
</dbReference>
<evidence type="ECO:0000256" key="9">
    <source>
        <dbReference type="ARBA" id="ARBA00022840"/>
    </source>
</evidence>
<dbReference type="CDD" id="cd00082">
    <property type="entry name" value="HisKA"/>
    <property type="match status" value="1"/>
</dbReference>
<comment type="catalytic activity">
    <reaction evidence="1">
        <text>ATP + protein L-histidine = ADP + protein N-phospho-L-histidine.</text>
        <dbReference type="EC" id="2.7.13.3"/>
    </reaction>
</comment>